<comment type="caution">
    <text evidence="8">The sequence shown here is derived from an EMBL/GenBank/DDBJ whole genome shotgun (WGS) entry which is preliminary data.</text>
</comment>
<dbReference type="PANTHER" id="PTHR42781:SF4">
    <property type="entry name" value="SPERMIDINE_PUTRESCINE IMPORT ATP-BINDING PROTEIN POTA"/>
    <property type="match status" value="1"/>
</dbReference>
<evidence type="ECO:0000313" key="9">
    <source>
        <dbReference type="Proteomes" id="UP000321638"/>
    </source>
</evidence>
<dbReference type="InterPro" id="IPR050093">
    <property type="entry name" value="ABC_SmlMolc_Importer"/>
</dbReference>
<evidence type="ECO:0000256" key="1">
    <source>
        <dbReference type="ARBA" id="ARBA00004417"/>
    </source>
</evidence>
<feature type="compositionally biased region" description="Basic and acidic residues" evidence="6">
    <location>
        <begin position="20"/>
        <end position="33"/>
    </location>
</feature>
<evidence type="ECO:0000256" key="4">
    <source>
        <dbReference type="ARBA" id="ARBA00022741"/>
    </source>
</evidence>
<proteinExistence type="inferred from homology"/>
<dbReference type="InterPro" id="IPR017871">
    <property type="entry name" value="ABC_transporter-like_CS"/>
</dbReference>
<evidence type="ECO:0000259" key="7">
    <source>
        <dbReference type="PROSITE" id="PS50893"/>
    </source>
</evidence>
<name>A0A5C8PCE7_9HYPH</name>
<dbReference type="EMBL" id="VDUZ01000051">
    <property type="protein sequence ID" value="TXL70940.1"/>
    <property type="molecule type" value="Genomic_DNA"/>
</dbReference>
<feature type="domain" description="ABC transporter" evidence="7">
    <location>
        <begin position="82"/>
        <end position="318"/>
    </location>
</feature>
<dbReference type="OrthoDB" id="9790614at2"/>
<feature type="compositionally biased region" description="Basic and acidic residues" evidence="6">
    <location>
        <begin position="42"/>
        <end position="53"/>
    </location>
</feature>
<evidence type="ECO:0000256" key="2">
    <source>
        <dbReference type="ARBA" id="ARBA00005417"/>
    </source>
</evidence>
<dbReference type="InterPro" id="IPR013611">
    <property type="entry name" value="Transp-assoc_OB_typ2"/>
</dbReference>
<comment type="subcellular location">
    <subcellularLocation>
        <location evidence="1">Cell inner membrane</location>
        <topology evidence="1">Peripheral membrane protein</topology>
    </subcellularLocation>
</comment>
<dbReference type="GO" id="GO:0043190">
    <property type="term" value="C:ATP-binding cassette (ABC) transporter complex"/>
    <property type="evidence" value="ECO:0007669"/>
    <property type="project" value="InterPro"/>
</dbReference>
<protein>
    <submittedName>
        <fullName evidence="8">ABC transporter ATP-binding protein</fullName>
    </submittedName>
</protein>
<dbReference type="Gene3D" id="3.40.50.300">
    <property type="entry name" value="P-loop containing nucleotide triphosphate hydrolases"/>
    <property type="match status" value="1"/>
</dbReference>
<evidence type="ECO:0000256" key="6">
    <source>
        <dbReference type="SAM" id="MobiDB-lite"/>
    </source>
</evidence>
<dbReference type="InterPro" id="IPR027417">
    <property type="entry name" value="P-loop_NTPase"/>
</dbReference>
<evidence type="ECO:0000256" key="3">
    <source>
        <dbReference type="ARBA" id="ARBA00022448"/>
    </source>
</evidence>
<dbReference type="GO" id="GO:0016887">
    <property type="term" value="F:ATP hydrolysis activity"/>
    <property type="evidence" value="ECO:0007669"/>
    <property type="project" value="InterPro"/>
</dbReference>
<organism evidence="8 9">
    <name type="scientific">Vineibacter terrae</name>
    <dbReference type="NCBI Taxonomy" id="2586908"/>
    <lineage>
        <taxon>Bacteria</taxon>
        <taxon>Pseudomonadati</taxon>
        <taxon>Pseudomonadota</taxon>
        <taxon>Alphaproteobacteria</taxon>
        <taxon>Hyphomicrobiales</taxon>
        <taxon>Vineibacter</taxon>
    </lineage>
</organism>
<dbReference type="PROSITE" id="PS00211">
    <property type="entry name" value="ABC_TRANSPORTER_1"/>
    <property type="match status" value="1"/>
</dbReference>
<dbReference type="Pfam" id="PF00005">
    <property type="entry name" value="ABC_tran"/>
    <property type="match status" value="1"/>
</dbReference>
<keyword evidence="3" id="KW-0813">Transport</keyword>
<keyword evidence="9" id="KW-1185">Reference proteome</keyword>
<dbReference type="GO" id="GO:0140359">
    <property type="term" value="F:ABC-type transporter activity"/>
    <property type="evidence" value="ECO:0007669"/>
    <property type="project" value="UniProtKB-ARBA"/>
</dbReference>
<dbReference type="SUPFAM" id="SSF50331">
    <property type="entry name" value="MOP-like"/>
    <property type="match status" value="1"/>
</dbReference>
<dbReference type="FunFam" id="3.40.50.300:FF:000042">
    <property type="entry name" value="Maltose/maltodextrin ABC transporter, ATP-binding protein"/>
    <property type="match status" value="1"/>
</dbReference>
<reference evidence="8 9" key="1">
    <citation type="submission" date="2019-06" db="EMBL/GenBank/DDBJ databases">
        <title>New taxonomy in bacterial strain CC-CFT640, isolated from vineyard.</title>
        <authorList>
            <person name="Lin S.-Y."/>
            <person name="Tsai C.-F."/>
            <person name="Young C.-C."/>
        </authorList>
    </citation>
    <scope>NUCLEOTIDE SEQUENCE [LARGE SCALE GENOMIC DNA]</scope>
    <source>
        <strain evidence="8 9">CC-CFT640</strain>
    </source>
</reference>
<dbReference type="InterPro" id="IPR003593">
    <property type="entry name" value="AAA+_ATPase"/>
</dbReference>
<evidence type="ECO:0000313" key="8">
    <source>
        <dbReference type="EMBL" id="TXL70940.1"/>
    </source>
</evidence>
<dbReference type="InterPro" id="IPR008995">
    <property type="entry name" value="Mo/tungstate-bd_C_term_dom"/>
</dbReference>
<dbReference type="SUPFAM" id="SSF52540">
    <property type="entry name" value="P-loop containing nucleoside triphosphate hydrolases"/>
    <property type="match status" value="1"/>
</dbReference>
<sequence length="436" mass="47238">MAADLHGLRARAGRVGVPHGTERQGDRAVDRQRLGQQRHGAHGRDGPDPDFHGGRGAGHPVPAHARRNPGADVNASRSDARIEVSDLVVSYGEAVAVNGVSFTVGRGEHVTLLGPSGCGKTTTLRAIAGLEQPMAGSIRIDGQAMYAAGERRNVPTEQRGVSMVFQSYAVWPHMSVFDNVAYGLRVRKQSREEIARAVERALDLVQMRHLGGRPASKLSGGQQQRVALARAIAFSPTVVLFDEPLSNLDAKLRAEMRVELRELQRRLDITSVYVTHDQEEALAISDRVIVMNQGVIEQIGSPEQIYNSPRSRFVADFVGSANIIKGRLDPASSDGGLLAFEVEGGLTLRVSAPHAVRGDETEVAVRTAYIDMQARPGDNHVRGTVRQRMFHGDFVQYIVDCPCGSLIVRRPPTNLLDEGAEATLSFSPEHCVLLAA</sequence>
<dbReference type="Gene3D" id="2.40.50.100">
    <property type="match status" value="1"/>
</dbReference>
<dbReference type="Pfam" id="PF08402">
    <property type="entry name" value="TOBE_2"/>
    <property type="match status" value="1"/>
</dbReference>
<dbReference type="GO" id="GO:0005524">
    <property type="term" value="F:ATP binding"/>
    <property type="evidence" value="ECO:0007669"/>
    <property type="project" value="UniProtKB-KW"/>
</dbReference>
<dbReference type="PROSITE" id="PS50893">
    <property type="entry name" value="ABC_TRANSPORTER_2"/>
    <property type="match status" value="1"/>
</dbReference>
<dbReference type="Proteomes" id="UP000321638">
    <property type="component" value="Unassembled WGS sequence"/>
</dbReference>
<dbReference type="SMART" id="SM00382">
    <property type="entry name" value="AAA"/>
    <property type="match status" value="1"/>
</dbReference>
<keyword evidence="5 8" id="KW-0067">ATP-binding</keyword>
<accession>A0A5C8PCE7</accession>
<comment type="similarity">
    <text evidence="2">Belongs to the ABC transporter superfamily.</text>
</comment>
<dbReference type="InterPro" id="IPR003439">
    <property type="entry name" value="ABC_transporter-like_ATP-bd"/>
</dbReference>
<gene>
    <name evidence="8" type="ORF">FHP25_32470</name>
</gene>
<dbReference type="PANTHER" id="PTHR42781">
    <property type="entry name" value="SPERMIDINE/PUTRESCINE IMPORT ATP-BINDING PROTEIN POTA"/>
    <property type="match status" value="1"/>
</dbReference>
<feature type="region of interest" description="Disordered" evidence="6">
    <location>
        <begin position="1"/>
        <end position="78"/>
    </location>
</feature>
<keyword evidence="4" id="KW-0547">Nucleotide-binding</keyword>
<dbReference type="AlphaFoldDB" id="A0A5C8PCE7"/>
<evidence type="ECO:0000256" key="5">
    <source>
        <dbReference type="ARBA" id="ARBA00022840"/>
    </source>
</evidence>